<keyword evidence="3 7" id="KW-1133">Transmembrane helix</keyword>
<organism evidence="9 10">
    <name type="scientific">Halocatena marina</name>
    <dbReference type="NCBI Taxonomy" id="2934937"/>
    <lineage>
        <taxon>Archaea</taxon>
        <taxon>Methanobacteriati</taxon>
        <taxon>Methanobacteriota</taxon>
        <taxon>Stenosarchaea group</taxon>
        <taxon>Halobacteria</taxon>
        <taxon>Halobacteriales</taxon>
        <taxon>Natronomonadaceae</taxon>
        <taxon>Halocatena</taxon>
    </lineage>
</organism>
<evidence type="ECO:0000256" key="2">
    <source>
        <dbReference type="ARBA" id="ARBA00022692"/>
    </source>
</evidence>
<proteinExistence type="inferred from homology"/>
<feature type="region of interest" description="Disordered" evidence="6">
    <location>
        <begin position="576"/>
        <end position="600"/>
    </location>
</feature>
<dbReference type="RefSeq" id="WP_264556402.1">
    <property type="nucleotide sequence ID" value="NZ_CP109980.1"/>
</dbReference>
<keyword evidence="5" id="KW-0813">Transport</keyword>
<dbReference type="AlphaFoldDB" id="A0ABD5YWZ0"/>
<evidence type="ECO:0000256" key="6">
    <source>
        <dbReference type="SAM" id="MobiDB-lite"/>
    </source>
</evidence>
<comment type="subcellular location">
    <subcellularLocation>
        <location evidence="1">Membrane</location>
        <topology evidence="1">Multi-pass membrane protein</topology>
    </subcellularLocation>
</comment>
<feature type="transmembrane region" description="Helical" evidence="7">
    <location>
        <begin position="470"/>
        <end position="494"/>
    </location>
</feature>
<dbReference type="Gene3D" id="1.20.210.10">
    <property type="entry name" value="Cytochrome c oxidase-like, subunit I domain"/>
    <property type="match status" value="1"/>
</dbReference>
<keyword evidence="10" id="KW-1185">Reference proteome</keyword>
<feature type="transmembrane region" description="Helical" evidence="7">
    <location>
        <begin position="522"/>
        <end position="542"/>
    </location>
</feature>
<dbReference type="Pfam" id="PF00115">
    <property type="entry name" value="COX1"/>
    <property type="match status" value="1"/>
</dbReference>
<feature type="transmembrane region" description="Helical" evidence="7">
    <location>
        <begin position="208"/>
        <end position="232"/>
    </location>
</feature>
<dbReference type="PROSITE" id="PS50855">
    <property type="entry name" value="COX1"/>
    <property type="match status" value="1"/>
</dbReference>
<name>A0ABD5YWZ0_9EURY</name>
<dbReference type="PANTHER" id="PTHR10422">
    <property type="entry name" value="CYTOCHROME C OXIDASE SUBUNIT 1"/>
    <property type="match status" value="1"/>
</dbReference>
<comment type="similarity">
    <text evidence="5">Belongs to the heme-copper respiratory oxidase family.</text>
</comment>
<dbReference type="InterPro" id="IPR023615">
    <property type="entry name" value="Cyt_c_Oxase_su1_BS"/>
</dbReference>
<evidence type="ECO:0000256" key="7">
    <source>
        <dbReference type="SAM" id="Phobius"/>
    </source>
</evidence>
<evidence type="ECO:0000313" key="9">
    <source>
        <dbReference type="EMBL" id="MFC7192422.1"/>
    </source>
</evidence>
<feature type="transmembrane region" description="Helical" evidence="7">
    <location>
        <begin position="305"/>
        <end position="321"/>
    </location>
</feature>
<evidence type="ECO:0000259" key="8">
    <source>
        <dbReference type="PROSITE" id="PS50855"/>
    </source>
</evidence>
<evidence type="ECO:0000256" key="1">
    <source>
        <dbReference type="ARBA" id="ARBA00004141"/>
    </source>
</evidence>
<protein>
    <submittedName>
        <fullName evidence="9">Cbb3-type cytochrome c oxidase subunit I</fullName>
    </submittedName>
</protein>
<dbReference type="SUPFAM" id="SSF81442">
    <property type="entry name" value="Cytochrome c oxidase subunit I-like"/>
    <property type="match status" value="1"/>
</dbReference>
<evidence type="ECO:0000313" key="10">
    <source>
        <dbReference type="Proteomes" id="UP001596417"/>
    </source>
</evidence>
<feature type="transmembrane region" description="Helical" evidence="7">
    <location>
        <begin position="434"/>
        <end position="458"/>
    </location>
</feature>
<dbReference type="Proteomes" id="UP001596417">
    <property type="component" value="Unassembled WGS sequence"/>
</dbReference>
<keyword evidence="5" id="KW-0408">Iron</keyword>
<feature type="transmembrane region" description="Helical" evidence="7">
    <location>
        <begin position="333"/>
        <end position="352"/>
    </location>
</feature>
<keyword evidence="2 5" id="KW-0812">Transmembrane</keyword>
<reference evidence="9 10" key="1">
    <citation type="journal article" date="2019" name="Int. J. Syst. Evol. Microbiol.">
        <title>The Global Catalogue of Microorganisms (GCM) 10K type strain sequencing project: providing services to taxonomists for standard genome sequencing and annotation.</title>
        <authorList>
            <consortium name="The Broad Institute Genomics Platform"/>
            <consortium name="The Broad Institute Genome Sequencing Center for Infectious Disease"/>
            <person name="Wu L."/>
            <person name="Ma J."/>
        </authorList>
    </citation>
    <scope>NUCLEOTIDE SEQUENCE [LARGE SCALE GENOMIC DNA]</scope>
    <source>
        <strain evidence="9 10">RDMS1</strain>
    </source>
</reference>
<keyword evidence="4 7" id="KW-0472">Membrane</keyword>
<feature type="transmembrane region" description="Helical" evidence="7">
    <location>
        <begin position="157"/>
        <end position="176"/>
    </location>
</feature>
<dbReference type="GO" id="GO:0016020">
    <property type="term" value="C:membrane"/>
    <property type="evidence" value="ECO:0007669"/>
    <property type="project" value="UniProtKB-SubCell"/>
</dbReference>
<evidence type="ECO:0000256" key="3">
    <source>
        <dbReference type="ARBA" id="ARBA00022989"/>
    </source>
</evidence>
<dbReference type="InterPro" id="IPR036927">
    <property type="entry name" value="Cyt_c_oxase-like_su1_sf"/>
</dbReference>
<feature type="transmembrane region" description="Helical" evidence="7">
    <location>
        <begin position="364"/>
        <end position="385"/>
    </location>
</feature>
<feature type="compositionally biased region" description="Basic and acidic residues" evidence="6">
    <location>
        <begin position="590"/>
        <end position="600"/>
    </location>
</feature>
<dbReference type="InterPro" id="IPR023616">
    <property type="entry name" value="Cyt_c_oxase-like_su1_dom"/>
</dbReference>
<dbReference type="PANTHER" id="PTHR10422:SF18">
    <property type="entry name" value="CYTOCHROME C OXIDASE SUBUNIT 1"/>
    <property type="match status" value="1"/>
</dbReference>
<dbReference type="PROSITE" id="PS00077">
    <property type="entry name" value="COX1_CUB"/>
    <property type="match status" value="1"/>
</dbReference>
<dbReference type="PRINTS" id="PR01165">
    <property type="entry name" value="CYCOXIDASEI"/>
</dbReference>
<dbReference type="EMBL" id="JBHTAX010000004">
    <property type="protein sequence ID" value="MFC7192422.1"/>
    <property type="molecule type" value="Genomic_DNA"/>
</dbReference>
<keyword evidence="5" id="KW-0479">Metal-binding</keyword>
<keyword evidence="5" id="KW-0249">Electron transport</keyword>
<feature type="domain" description="Cytochrome oxidase subunit I profile" evidence="8">
    <location>
        <begin position="61"/>
        <end position="557"/>
    </location>
</feature>
<dbReference type="GeneID" id="76202096"/>
<dbReference type="InterPro" id="IPR000883">
    <property type="entry name" value="Cyt_C_Oxase_1"/>
</dbReference>
<evidence type="ECO:0000256" key="4">
    <source>
        <dbReference type="ARBA" id="ARBA00023136"/>
    </source>
</evidence>
<gene>
    <name evidence="9" type="ORF">ACFQL7_23130</name>
</gene>
<sequence>MDLSAQLALTIFMGLFLVGVALALSRMEDWRSYTPLTSGGTAVSDETGYISEEKPSGLIRWLTTVDHKDIGMLYGAFSLIAFMWAGLAAFLLRAELMTPEMDLLAGFGGENLYNALMTSHGTTMLFLFATPIIAALGNYFIPLLIGADDMAFPRINAIAFWLLPPGALLIWGGFFLDTATGGAIQASQTSWTMYTPLSAQQVNPGVDLFLLGLHLTGVSTTMGAINFIATIFTERSRDVTWASLDIFSWTILTQSGLVLFAFPLLGSALIMLLLDRNFGSTFFAANGGGSLLWQHLFWFFGHPEVYIIVLPPMGIVSLVIPKFAGRKLFGFKFIVYSTLAIGVLSFGVWAHHMFATGIDPRIRLSFMAVSLAIAIPSAVKTFNWITTMWDGNLRLTAPMLFCIGFVSNFIIGGVTGVFLAAIPVDLILTDTYYVIGHFHYIVMGAIAFAGFAALYYWYPIFTGRMYQRTLARWHFWFWMLGSNITFFAMLLLGYEGMPRRYATYALPDGAPFSLLVENLHQIATFGAFLMAIGTVIWLWNFVVSWYEGPEVGEDPWNFREYGMTSPEFEWHARRLQTTATDGGDDETTTDNERTTEPETN</sequence>
<evidence type="ECO:0000256" key="5">
    <source>
        <dbReference type="RuleBase" id="RU000370"/>
    </source>
</evidence>
<feature type="transmembrane region" description="Helical" evidence="7">
    <location>
        <begin position="397"/>
        <end position="422"/>
    </location>
</feature>
<comment type="caution">
    <text evidence="9">The sequence shown here is derived from an EMBL/GenBank/DDBJ whole genome shotgun (WGS) entry which is preliminary data.</text>
</comment>
<accession>A0ABD5YWZ0</accession>
<feature type="transmembrane region" description="Helical" evidence="7">
    <location>
        <begin position="71"/>
        <end position="92"/>
    </location>
</feature>
<keyword evidence="5" id="KW-0679">Respiratory chain</keyword>
<feature type="transmembrane region" description="Helical" evidence="7">
    <location>
        <begin position="125"/>
        <end position="145"/>
    </location>
</feature>
<keyword evidence="5" id="KW-0349">Heme</keyword>
<feature type="transmembrane region" description="Helical" evidence="7">
    <location>
        <begin position="252"/>
        <end position="274"/>
    </location>
</feature>